<keyword evidence="1" id="KW-0472">Membrane</keyword>
<dbReference type="STRING" id="991905.SL003B_0969"/>
<feature type="transmembrane region" description="Helical" evidence="1">
    <location>
        <begin position="71"/>
        <end position="90"/>
    </location>
</feature>
<feature type="transmembrane region" description="Helical" evidence="1">
    <location>
        <begin position="96"/>
        <end position="118"/>
    </location>
</feature>
<reference evidence="2 3" key="1">
    <citation type="journal article" date="2011" name="J. Bacteriol.">
        <title>Complete genome sequence of Polymorphum gilvum SL003B-26A1T, a crude oil-degrading bacterium from oil-polluted saline soil.</title>
        <authorList>
            <person name="Li S.G."/>
            <person name="Tang Y.Q."/>
            <person name="Nie Y."/>
            <person name="Cai M."/>
            <person name="Wu X.L."/>
        </authorList>
    </citation>
    <scope>NUCLEOTIDE SEQUENCE [LARGE SCALE GENOMIC DNA]</scope>
    <source>
        <strain evidence="3">LMG 25793 / CGMCC 1.9160 / SL003B-26A1</strain>
    </source>
</reference>
<feature type="transmembrane region" description="Helical" evidence="1">
    <location>
        <begin position="37"/>
        <end position="59"/>
    </location>
</feature>
<gene>
    <name evidence="2" type="ordered locus">SL003B_0969</name>
</gene>
<dbReference type="KEGG" id="pgv:SL003B_0969"/>
<evidence type="ECO:0000313" key="3">
    <source>
        <dbReference type="Proteomes" id="UP000008130"/>
    </source>
</evidence>
<keyword evidence="3" id="KW-1185">Reference proteome</keyword>
<protein>
    <submittedName>
        <fullName evidence="2">Putative membrane protein</fullName>
    </submittedName>
</protein>
<dbReference type="HOGENOM" id="CLU_121976_2_1_5"/>
<keyword evidence="1" id="KW-1133">Transmembrane helix</keyword>
<dbReference type="RefSeq" id="WP_013651716.1">
    <property type="nucleotide sequence ID" value="NC_015259.1"/>
</dbReference>
<evidence type="ECO:0000256" key="1">
    <source>
        <dbReference type="SAM" id="Phobius"/>
    </source>
</evidence>
<dbReference type="AlphaFoldDB" id="F2IXR7"/>
<sequence>MTRRFFLELAGATLLYGFALAVGLALANRLPTGSLGWYAASLAPVPTLIPITVILVRTVARLDELQRRIQLEALAVAFAGTGLLSMSYGFLEDIGFPQLSMFVVWPTMASLWAATVVINQTRYK</sequence>
<proteinExistence type="predicted"/>
<dbReference type="eggNOG" id="ENOG5032CQN">
    <property type="taxonomic scope" value="Bacteria"/>
</dbReference>
<accession>F2IXR7</accession>
<dbReference type="Proteomes" id="UP000008130">
    <property type="component" value="Chromosome"/>
</dbReference>
<organism evidence="2 3">
    <name type="scientific">Polymorphum gilvum (strain LMG 25793 / CGMCC 1.9160 / SL003B-26A1)</name>
    <dbReference type="NCBI Taxonomy" id="991905"/>
    <lineage>
        <taxon>Bacteria</taxon>
        <taxon>Pseudomonadati</taxon>
        <taxon>Pseudomonadota</taxon>
        <taxon>Alphaproteobacteria</taxon>
        <taxon>Rhodobacterales</taxon>
        <taxon>Paracoccaceae</taxon>
        <taxon>Polymorphum</taxon>
    </lineage>
</organism>
<keyword evidence="1" id="KW-0812">Transmembrane</keyword>
<name>F2IXR7_POLGS</name>
<dbReference type="EMBL" id="CP002568">
    <property type="protein sequence ID" value="ADZ69398.1"/>
    <property type="molecule type" value="Genomic_DNA"/>
</dbReference>
<evidence type="ECO:0000313" key="2">
    <source>
        <dbReference type="EMBL" id="ADZ69398.1"/>
    </source>
</evidence>